<name>A0A7S2L760_9STRA</name>
<evidence type="ECO:0000313" key="2">
    <source>
        <dbReference type="EMBL" id="CAD9597662.1"/>
    </source>
</evidence>
<reference evidence="2" key="1">
    <citation type="submission" date="2021-01" db="EMBL/GenBank/DDBJ databases">
        <authorList>
            <person name="Corre E."/>
            <person name="Pelletier E."/>
            <person name="Niang G."/>
            <person name="Scheremetjew M."/>
            <person name="Finn R."/>
            <person name="Kale V."/>
            <person name="Holt S."/>
            <person name="Cochrane G."/>
            <person name="Meng A."/>
            <person name="Brown T."/>
            <person name="Cohen L."/>
        </authorList>
    </citation>
    <scope>NUCLEOTIDE SEQUENCE</scope>
    <source>
        <strain evidence="2">SM1012Den-03</strain>
    </source>
</reference>
<dbReference type="AlphaFoldDB" id="A0A7S2L760"/>
<feature type="region of interest" description="Disordered" evidence="1">
    <location>
        <begin position="1"/>
        <end position="47"/>
    </location>
</feature>
<gene>
    <name evidence="2" type="ORF">SMAR0320_LOCUS9221</name>
</gene>
<evidence type="ECO:0000256" key="1">
    <source>
        <dbReference type="SAM" id="MobiDB-lite"/>
    </source>
</evidence>
<protein>
    <submittedName>
        <fullName evidence="2">Uncharacterized protein</fullName>
    </submittedName>
</protein>
<feature type="compositionally biased region" description="Acidic residues" evidence="1">
    <location>
        <begin position="26"/>
        <end position="47"/>
    </location>
</feature>
<feature type="compositionally biased region" description="Acidic residues" evidence="1">
    <location>
        <begin position="92"/>
        <end position="103"/>
    </location>
</feature>
<feature type="compositionally biased region" description="Acidic residues" evidence="1">
    <location>
        <begin position="1"/>
        <end position="18"/>
    </location>
</feature>
<dbReference type="EMBL" id="HBGZ01012918">
    <property type="protein sequence ID" value="CAD9597662.1"/>
    <property type="molecule type" value="Transcribed_RNA"/>
</dbReference>
<sequence>MSDSEDYEYEYDESDQEAMDAGSGGGDEDASFEYTDDEDNQNNDEGEVALENAYYNAKGERDSGEIDEARETFESVVRMEVEQNKKEAGVATDDDDDDDDDETSTNNNTATTTTSDSGETFRREMAQVQFRNFVHEQQFYSWQYRSARLYGGGEKQLGEQK</sequence>
<proteinExistence type="predicted"/>
<feature type="compositionally biased region" description="Low complexity" evidence="1">
    <location>
        <begin position="104"/>
        <end position="117"/>
    </location>
</feature>
<feature type="region of interest" description="Disordered" evidence="1">
    <location>
        <begin position="80"/>
        <end position="123"/>
    </location>
</feature>
<organism evidence="2">
    <name type="scientific">Skeletonema marinoi</name>
    <dbReference type="NCBI Taxonomy" id="267567"/>
    <lineage>
        <taxon>Eukaryota</taxon>
        <taxon>Sar</taxon>
        <taxon>Stramenopiles</taxon>
        <taxon>Ochrophyta</taxon>
        <taxon>Bacillariophyta</taxon>
        <taxon>Coscinodiscophyceae</taxon>
        <taxon>Thalassiosirophycidae</taxon>
        <taxon>Thalassiosirales</taxon>
        <taxon>Skeletonemataceae</taxon>
        <taxon>Skeletonema</taxon>
        <taxon>Skeletonema marinoi-dohrnii complex</taxon>
    </lineage>
</organism>
<accession>A0A7S2L760</accession>